<evidence type="ECO:0000313" key="3">
    <source>
        <dbReference type="Proteomes" id="UP000004881"/>
    </source>
</evidence>
<dbReference type="Pfam" id="PF06224">
    <property type="entry name" value="AlkZ-like"/>
    <property type="match status" value="1"/>
</dbReference>
<dbReference type="Proteomes" id="UP000004881">
    <property type="component" value="Unassembled WGS sequence"/>
</dbReference>
<name>A0ABQ0HJ52_9ACTN</name>
<dbReference type="InterPro" id="IPR009351">
    <property type="entry name" value="AlkZ-like"/>
</dbReference>
<keyword evidence="3" id="KW-1185">Reference proteome</keyword>
<evidence type="ECO:0000256" key="1">
    <source>
        <dbReference type="SAM" id="MobiDB-lite"/>
    </source>
</evidence>
<comment type="caution">
    <text evidence="2">The sequence shown here is derived from an EMBL/GenBank/DDBJ whole genome shotgun (WGS) entry which is preliminary data.</text>
</comment>
<reference evidence="2 3" key="1">
    <citation type="submission" date="2012-02" db="EMBL/GenBank/DDBJ databases">
        <title>Whole genome shotgun sequence of Gordonia terrae NBRC 100016.</title>
        <authorList>
            <person name="Takarada H."/>
            <person name="Hosoyama A."/>
            <person name="Tsuchikane K."/>
            <person name="Katsumata H."/>
            <person name="Yamazaki S."/>
            <person name="Fujita N."/>
        </authorList>
    </citation>
    <scope>NUCLEOTIDE SEQUENCE [LARGE SCALE GENOMIC DNA]</scope>
    <source>
        <strain evidence="2 3">NBRC 100016</strain>
    </source>
</reference>
<proteinExistence type="predicted"/>
<accession>A0ABQ0HJ52</accession>
<evidence type="ECO:0000313" key="2">
    <source>
        <dbReference type="EMBL" id="GAB45903.1"/>
    </source>
</evidence>
<sequence>MPDTGSTGSAVSGTRVPSSRRATSLVSTAHYDLSMLITDAQRRARLMRRAHLDAWSRAADAVEAAATMVGLHATTPSTVHLAAWARVGPGLTRDSVDAALYEDRTLVKHLAMRRTLFVFPRDVLAESVGALGPRISASERTNMLRDLRRSPDFDDPEGWIETARQAVLAELAGGESLTSTELRERLPALDGYITHGAGTSWAGRAPMGPRVLNMLDAEGAIVRGPNRLGWHLSRPAWTSMPLWLGEELPPISVHDGHCALIGRWLRTYGPGTETDLAWWLGSTKTAVRAALAELETIQVDLEGGGVGHVLPDDTGDDGIGDEPVEPQAVLLPELDPATMGYKERGFYLGPHTAQVFDSAGNGGQTAWWDGRIVCGWYRGPDSSIDIIPLEPLSRDARRALDARAEELAAWLGDEPLKTGYAAPYARGL</sequence>
<feature type="region of interest" description="Disordered" evidence="1">
    <location>
        <begin position="1"/>
        <end position="21"/>
    </location>
</feature>
<evidence type="ECO:0008006" key="4">
    <source>
        <dbReference type="Google" id="ProtNLM"/>
    </source>
</evidence>
<dbReference type="EMBL" id="BAFD01000102">
    <property type="protein sequence ID" value="GAB45903.1"/>
    <property type="molecule type" value="Genomic_DNA"/>
</dbReference>
<organism evidence="2 3">
    <name type="scientific">Gordonia terrae NBRC 100016</name>
    <dbReference type="NCBI Taxonomy" id="1089454"/>
    <lineage>
        <taxon>Bacteria</taxon>
        <taxon>Bacillati</taxon>
        <taxon>Actinomycetota</taxon>
        <taxon>Actinomycetes</taxon>
        <taxon>Mycobacteriales</taxon>
        <taxon>Gordoniaceae</taxon>
        <taxon>Gordonia</taxon>
    </lineage>
</organism>
<protein>
    <recommendedName>
        <fullName evidence="4">Winged helix DNA-binding domain-containing protein</fullName>
    </recommendedName>
</protein>
<dbReference type="PANTHER" id="PTHR38479">
    <property type="entry name" value="LMO0824 PROTEIN"/>
    <property type="match status" value="1"/>
</dbReference>
<dbReference type="PANTHER" id="PTHR38479:SF2">
    <property type="entry name" value="WINGED HELIX DNA-BINDING DOMAIN-CONTAINING PROTEIN"/>
    <property type="match status" value="1"/>
</dbReference>
<gene>
    <name evidence="2" type="ORF">GOTRE_136_00670</name>
</gene>